<dbReference type="NCBIfam" id="TIGR01552">
    <property type="entry name" value="phd_fam"/>
    <property type="match status" value="1"/>
</dbReference>
<gene>
    <name evidence="3" type="ORF">FHX74_000981</name>
</gene>
<dbReference type="AlphaFoldDB" id="A0A7W3IQH3"/>
<organism evidence="3 4">
    <name type="scientific">Microlunatus kandeliicorticis</name>
    <dbReference type="NCBI Taxonomy" id="1759536"/>
    <lineage>
        <taxon>Bacteria</taxon>
        <taxon>Bacillati</taxon>
        <taxon>Actinomycetota</taxon>
        <taxon>Actinomycetes</taxon>
        <taxon>Propionibacteriales</taxon>
        <taxon>Propionibacteriaceae</taxon>
        <taxon>Microlunatus</taxon>
    </lineage>
</organism>
<comment type="function">
    <text evidence="2">Antitoxin component of a type II toxin-antitoxin (TA) system.</text>
</comment>
<dbReference type="InterPro" id="IPR006442">
    <property type="entry name" value="Antitoxin_Phd/YefM"/>
</dbReference>
<protein>
    <recommendedName>
        <fullName evidence="2">Antitoxin</fullName>
    </recommendedName>
</protein>
<proteinExistence type="inferred from homology"/>
<keyword evidence="4" id="KW-1185">Reference proteome</keyword>
<evidence type="ECO:0000256" key="2">
    <source>
        <dbReference type="RuleBase" id="RU362080"/>
    </source>
</evidence>
<accession>A0A7W3IQH3</accession>
<comment type="similarity">
    <text evidence="1 2">Belongs to the phD/YefM antitoxin family.</text>
</comment>
<name>A0A7W3IQH3_9ACTN</name>
<evidence type="ECO:0000313" key="3">
    <source>
        <dbReference type="EMBL" id="MBA8793376.1"/>
    </source>
</evidence>
<dbReference type="PANTHER" id="PTHR35377">
    <property type="entry name" value="ANTITOXIN VAPB49-RELATED-RELATED"/>
    <property type="match status" value="1"/>
</dbReference>
<dbReference type="Proteomes" id="UP000523079">
    <property type="component" value="Unassembled WGS sequence"/>
</dbReference>
<dbReference type="SUPFAM" id="SSF143120">
    <property type="entry name" value="YefM-like"/>
    <property type="match status" value="1"/>
</dbReference>
<dbReference type="Gene3D" id="3.40.1620.10">
    <property type="entry name" value="YefM-like domain"/>
    <property type="match status" value="1"/>
</dbReference>
<dbReference type="InterPro" id="IPR036165">
    <property type="entry name" value="YefM-like_sf"/>
</dbReference>
<evidence type="ECO:0000256" key="1">
    <source>
        <dbReference type="ARBA" id="ARBA00009981"/>
    </source>
</evidence>
<dbReference type="InterPro" id="IPR051416">
    <property type="entry name" value="phD-YefM_TA_antitoxins"/>
</dbReference>
<reference evidence="3 4" key="1">
    <citation type="submission" date="2020-07" db="EMBL/GenBank/DDBJ databases">
        <title>Sequencing the genomes of 1000 actinobacteria strains.</title>
        <authorList>
            <person name="Klenk H.-P."/>
        </authorList>
    </citation>
    <scope>NUCLEOTIDE SEQUENCE [LARGE SCALE GENOMIC DNA]</scope>
    <source>
        <strain evidence="3 4">DSM 100723</strain>
    </source>
</reference>
<comment type="caution">
    <text evidence="3">The sequence shown here is derived from an EMBL/GenBank/DDBJ whole genome shotgun (WGS) entry which is preliminary data.</text>
</comment>
<dbReference type="EMBL" id="JACGWT010000002">
    <property type="protein sequence ID" value="MBA8793376.1"/>
    <property type="molecule type" value="Genomic_DNA"/>
</dbReference>
<sequence>MTQVNVQEAKTHLSDLLARVERGEDVVIARAGRPIARLVGWEGPAPRTFGGLPLDVPDDFDQALPEEELRGWE</sequence>
<dbReference type="Pfam" id="PF02604">
    <property type="entry name" value="PhdYeFM_antitox"/>
    <property type="match status" value="1"/>
</dbReference>
<evidence type="ECO:0000313" key="4">
    <source>
        <dbReference type="Proteomes" id="UP000523079"/>
    </source>
</evidence>
<dbReference type="RefSeq" id="WP_328823637.1">
    <property type="nucleotide sequence ID" value="NZ_JACGWT010000002.1"/>
</dbReference>